<feature type="non-terminal residue" evidence="6">
    <location>
        <position position="457"/>
    </location>
</feature>
<organism evidence="6 7">
    <name type="scientific">Nematostella vectensis</name>
    <name type="common">Starlet sea anemone</name>
    <dbReference type="NCBI Taxonomy" id="45351"/>
    <lineage>
        <taxon>Eukaryota</taxon>
        <taxon>Metazoa</taxon>
        <taxon>Cnidaria</taxon>
        <taxon>Anthozoa</taxon>
        <taxon>Hexacorallia</taxon>
        <taxon>Actiniaria</taxon>
        <taxon>Edwardsiidae</taxon>
        <taxon>Nematostella</taxon>
    </lineage>
</organism>
<keyword evidence="7" id="KW-1185">Reference proteome</keyword>
<keyword evidence="1" id="KW-0732">Signal</keyword>
<protein>
    <recommendedName>
        <fullName evidence="5">Ig-like domain-containing protein</fullName>
    </recommendedName>
</protein>
<evidence type="ECO:0000256" key="3">
    <source>
        <dbReference type="ARBA" id="ARBA00023157"/>
    </source>
</evidence>
<dbReference type="PANTHER" id="PTHR12231:SF253">
    <property type="entry name" value="DPR-INTERACTING PROTEIN ETA, ISOFORM B-RELATED"/>
    <property type="match status" value="1"/>
</dbReference>
<feature type="domain" description="Ig-like" evidence="5">
    <location>
        <begin position="88"/>
        <end position="179"/>
    </location>
</feature>
<reference evidence="6 7" key="1">
    <citation type="journal article" date="2007" name="Science">
        <title>Sea anemone genome reveals ancestral eumetazoan gene repertoire and genomic organization.</title>
        <authorList>
            <person name="Putnam N.H."/>
            <person name="Srivastava M."/>
            <person name="Hellsten U."/>
            <person name="Dirks B."/>
            <person name="Chapman J."/>
            <person name="Salamov A."/>
            <person name="Terry A."/>
            <person name="Shapiro H."/>
            <person name="Lindquist E."/>
            <person name="Kapitonov V.V."/>
            <person name="Jurka J."/>
            <person name="Genikhovich G."/>
            <person name="Grigoriev I.V."/>
            <person name="Lucas S.M."/>
            <person name="Steele R.E."/>
            <person name="Finnerty J.R."/>
            <person name="Technau U."/>
            <person name="Martindale M.Q."/>
            <person name="Rokhsar D.S."/>
        </authorList>
    </citation>
    <scope>NUCLEOTIDE SEQUENCE [LARGE SCALE GENOMIC DNA]</scope>
    <source>
        <strain evidence="7">CH2 X CH6</strain>
    </source>
</reference>
<feature type="domain" description="Ig-like" evidence="5">
    <location>
        <begin position="1"/>
        <end position="83"/>
    </location>
</feature>
<dbReference type="InterPro" id="IPR003598">
    <property type="entry name" value="Ig_sub2"/>
</dbReference>
<dbReference type="Proteomes" id="UP000001593">
    <property type="component" value="Unassembled WGS sequence"/>
</dbReference>
<evidence type="ECO:0000259" key="5">
    <source>
        <dbReference type="PROSITE" id="PS50835"/>
    </source>
</evidence>
<dbReference type="STRING" id="45351.A7RT26"/>
<proteinExistence type="predicted"/>
<evidence type="ECO:0000313" key="7">
    <source>
        <dbReference type="Proteomes" id="UP000001593"/>
    </source>
</evidence>
<feature type="domain" description="Ig-like" evidence="5">
    <location>
        <begin position="412"/>
        <end position="457"/>
    </location>
</feature>
<feature type="domain" description="Ig-like" evidence="5">
    <location>
        <begin position="313"/>
        <end position="407"/>
    </location>
</feature>
<dbReference type="InParanoid" id="A7RT26"/>
<dbReference type="InterPro" id="IPR051170">
    <property type="entry name" value="Neural/epithelial_adhesion"/>
</dbReference>
<dbReference type="FunFam" id="2.60.40.10:FF:004741">
    <property type="match status" value="2"/>
</dbReference>
<keyword evidence="3" id="KW-1015">Disulfide bond</keyword>
<dbReference type="eggNOG" id="KOG0613">
    <property type="taxonomic scope" value="Eukaryota"/>
</dbReference>
<keyword evidence="2" id="KW-0677">Repeat</keyword>
<evidence type="ECO:0000256" key="4">
    <source>
        <dbReference type="ARBA" id="ARBA00023319"/>
    </source>
</evidence>
<accession>A7RT26</accession>
<dbReference type="Pfam" id="PF07679">
    <property type="entry name" value="I-set"/>
    <property type="match status" value="5"/>
</dbReference>
<gene>
    <name evidence="6" type="ORF">NEMVEDRAFT_v1g50586</name>
</gene>
<dbReference type="FunFam" id="2.60.40.10:FF:000107">
    <property type="entry name" value="Myosin, light chain kinase a"/>
    <property type="match status" value="1"/>
</dbReference>
<dbReference type="PROSITE" id="PS50835">
    <property type="entry name" value="IG_LIKE"/>
    <property type="match status" value="5"/>
</dbReference>
<name>A7RT26_NEMVE</name>
<dbReference type="FunFam" id="2.60.40.10:FF:000032">
    <property type="entry name" value="palladin isoform X1"/>
    <property type="match status" value="1"/>
</dbReference>
<dbReference type="CDD" id="cd00096">
    <property type="entry name" value="Ig"/>
    <property type="match status" value="1"/>
</dbReference>
<dbReference type="HOGENOM" id="CLU_599334_0_0_1"/>
<dbReference type="SMART" id="SM00408">
    <property type="entry name" value="IGc2"/>
    <property type="match status" value="4"/>
</dbReference>
<evidence type="ECO:0000256" key="2">
    <source>
        <dbReference type="ARBA" id="ARBA00022737"/>
    </source>
</evidence>
<keyword evidence="4" id="KW-0393">Immunoglobulin domain</keyword>
<dbReference type="PANTHER" id="PTHR12231">
    <property type="entry name" value="CTX-RELATED TYPE I TRANSMEMBRANE PROTEIN"/>
    <property type="match status" value="1"/>
</dbReference>
<evidence type="ECO:0000313" key="6">
    <source>
        <dbReference type="EMBL" id="EDO45383.1"/>
    </source>
</evidence>
<sequence length="457" mass="50118">VEPKGKTTTEGQVVKFECQTTGNPSPNVTWLKSGSAVNTSVDPRFYSNDTILMITNVSRIDSGTYSCNASNELGIISAEAALDVRYGPEFVNVPQDKTPNEGWSVTFECHTKGNPPPTVTWLKNGSALNTSVDPRFYSNGTHLMITNVNRTDSGAYRCNASSILGPENDGNETSFLMISNLNRTDEASYTCRAKNAAGEKTSGSVNLAVNYPPKFLQSLKDEETLNETDNLTLTCKLEGKPLATVVWLKDNTELEPDSRLIITQPSSVDSGESTLTIINVHRHDEAYYKCLANNTVDTTTSTTNTSVVVQYPPKFFQSPKNETVTEKSNVTLTCQLECKPKCSVTWLKDNTPLDTSPDRITVTHPGSYGNTTSSLTITNLVRTDEARYSCKAINAAGEKSSEQGLLTVNYPPKFLEILKAEEMRNETDNLTLTCKLEGKPLATVLWLKDNTELEPDS</sequence>
<dbReference type="InterPro" id="IPR036179">
    <property type="entry name" value="Ig-like_dom_sf"/>
</dbReference>
<dbReference type="SUPFAM" id="SSF48726">
    <property type="entry name" value="Immunoglobulin"/>
    <property type="match status" value="6"/>
</dbReference>
<dbReference type="InterPro" id="IPR003599">
    <property type="entry name" value="Ig_sub"/>
</dbReference>
<dbReference type="EMBL" id="DS469536">
    <property type="protein sequence ID" value="EDO45383.1"/>
    <property type="molecule type" value="Genomic_DNA"/>
</dbReference>
<dbReference type="Gene3D" id="2.60.40.10">
    <property type="entry name" value="Immunoglobulins"/>
    <property type="match status" value="6"/>
</dbReference>
<dbReference type="InterPro" id="IPR013098">
    <property type="entry name" value="Ig_I-set"/>
</dbReference>
<dbReference type="InterPro" id="IPR007110">
    <property type="entry name" value="Ig-like_dom"/>
</dbReference>
<dbReference type="SMART" id="SM00409">
    <property type="entry name" value="IG"/>
    <property type="match status" value="4"/>
</dbReference>
<feature type="domain" description="Ig-like" evidence="5">
    <location>
        <begin position="213"/>
        <end position="306"/>
    </location>
</feature>
<dbReference type="OMA" id="PLELQWF"/>
<evidence type="ECO:0000256" key="1">
    <source>
        <dbReference type="ARBA" id="ARBA00022729"/>
    </source>
</evidence>
<dbReference type="InterPro" id="IPR013783">
    <property type="entry name" value="Ig-like_fold"/>
</dbReference>
<feature type="non-terminal residue" evidence="6">
    <location>
        <position position="1"/>
    </location>
</feature>
<dbReference type="AlphaFoldDB" id="A7RT26"/>